<reference evidence="1 2" key="1">
    <citation type="submission" date="2015-11" db="EMBL/GenBank/DDBJ databases">
        <title>Genomic analysis of 38 Legionella species identifies large and diverse effector repertoires.</title>
        <authorList>
            <person name="Burstein D."/>
            <person name="Amaro F."/>
            <person name="Zusman T."/>
            <person name="Lifshitz Z."/>
            <person name="Cohen O."/>
            <person name="Gilbert J.A."/>
            <person name="Pupko T."/>
            <person name="Shuman H.A."/>
            <person name="Segal G."/>
        </authorList>
    </citation>
    <scope>NUCLEOTIDE SEQUENCE [LARGE SCALE GENOMIC DNA]</scope>
    <source>
        <strain evidence="1 2">Bercovier 4</strain>
    </source>
</reference>
<protein>
    <submittedName>
        <fullName evidence="1">Uncharacterized protein</fullName>
    </submittedName>
</protein>
<accession>A0A0W0V2B6</accession>
<gene>
    <name evidence="1" type="ORF">Lisr_2466</name>
</gene>
<proteinExistence type="predicted"/>
<comment type="caution">
    <text evidence="1">The sequence shown here is derived from an EMBL/GenBank/DDBJ whole genome shotgun (WGS) entry which is preliminary data.</text>
</comment>
<dbReference type="Proteomes" id="UP000054761">
    <property type="component" value="Unassembled WGS sequence"/>
</dbReference>
<dbReference type="AlphaFoldDB" id="A0A0W0V2B6"/>
<name>A0A0W0V2B6_9GAMM</name>
<sequence length="72" mass="8458">MVGTSGIEPPTTTMSRWCSTTELRAYYSIYRKNWLELYNKLLACGKYFYGKSGNYLTFQRNFTTTNSYLQKV</sequence>
<dbReference type="STRING" id="454.Lisr_2466"/>
<dbReference type="EMBL" id="LNYH01000149">
    <property type="protein sequence ID" value="KTD14238.1"/>
    <property type="molecule type" value="Genomic_DNA"/>
</dbReference>
<organism evidence="1 2">
    <name type="scientific">Legionella israelensis</name>
    <dbReference type="NCBI Taxonomy" id="454"/>
    <lineage>
        <taxon>Bacteria</taxon>
        <taxon>Pseudomonadati</taxon>
        <taxon>Pseudomonadota</taxon>
        <taxon>Gammaproteobacteria</taxon>
        <taxon>Legionellales</taxon>
        <taxon>Legionellaceae</taxon>
        <taxon>Legionella</taxon>
    </lineage>
</organism>
<evidence type="ECO:0000313" key="1">
    <source>
        <dbReference type="EMBL" id="KTD14238.1"/>
    </source>
</evidence>
<keyword evidence="2" id="KW-1185">Reference proteome</keyword>
<evidence type="ECO:0000313" key="2">
    <source>
        <dbReference type="Proteomes" id="UP000054761"/>
    </source>
</evidence>